<protein>
    <submittedName>
        <fullName evidence="1">Uncharacterized protein</fullName>
    </submittedName>
</protein>
<proteinExistence type="predicted"/>
<dbReference type="Proteomes" id="UP000199514">
    <property type="component" value="Unassembled WGS sequence"/>
</dbReference>
<name>A0A1I1E9K0_9BACT</name>
<reference evidence="1 2" key="1">
    <citation type="submission" date="2016-10" db="EMBL/GenBank/DDBJ databases">
        <authorList>
            <person name="de Groot N.N."/>
        </authorList>
    </citation>
    <scope>NUCLEOTIDE SEQUENCE [LARGE SCALE GENOMIC DNA]</scope>
    <source>
        <strain evidence="1 2">DSM 6793</strain>
    </source>
</reference>
<dbReference type="AlphaFoldDB" id="A0A1I1E9K0"/>
<dbReference type="EMBL" id="FOLE01000001">
    <property type="protein sequence ID" value="SFB81653.1"/>
    <property type="molecule type" value="Genomic_DNA"/>
</dbReference>
<keyword evidence="2" id="KW-1185">Reference proteome</keyword>
<accession>A0A1I1E9K0</accession>
<evidence type="ECO:0000313" key="2">
    <source>
        <dbReference type="Proteomes" id="UP000199514"/>
    </source>
</evidence>
<organism evidence="1 2">
    <name type="scientific">Flexibacter flexilis DSM 6793</name>
    <dbReference type="NCBI Taxonomy" id="927664"/>
    <lineage>
        <taxon>Bacteria</taxon>
        <taxon>Pseudomonadati</taxon>
        <taxon>Bacteroidota</taxon>
        <taxon>Cytophagia</taxon>
        <taxon>Cytophagales</taxon>
        <taxon>Flexibacteraceae</taxon>
        <taxon>Flexibacter</taxon>
    </lineage>
</organism>
<gene>
    <name evidence="1" type="ORF">SAMN05421780_101605</name>
</gene>
<sequence>MRLYVKKDNLINIVIIKIHKTVRMYRNAKTRHVWQVLTLFFTNSKNYTVPSIQTTRLTHNI</sequence>
<evidence type="ECO:0000313" key="1">
    <source>
        <dbReference type="EMBL" id="SFB81653.1"/>
    </source>
</evidence>